<dbReference type="InterPro" id="IPR029044">
    <property type="entry name" value="Nucleotide-diphossugar_trans"/>
</dbReference>
<dbReference type="Gene3D" id="3.40.50.720">
    <property type="entry name" value="NAD(P)-binding Rossmann-like Domain"/>
    <property type="match status" value="1"/>
</dbReference>
<name>A0A7V8NVJ7_9BACT</name>
<dbReference type="InterPro" id="IPR025877">
    <property type="entry name" value="MobA-like_NTP_Trfase"/>
</dbReference>
<protein>
    <submittedName>
        <fullName evidence="4">NTP transferase domain-containing protein</fullName>
    </submittedName>
</protein>
<evidence type="ECO:0000259" key="2">
    <source>
        <dbReference type="Pfam" id="PF12804"/>
    </source>
</evidence>
<dbReference type="AlphaFoldDB" id="A0A7V8NVJ7"/>
<organism evidence="4 5">
    <name type="scientific">Candidatus Acidiferrum panamense</name>
    <dbReference type="NCBI Taxonomy" id="2741543"/>
    <lineage>
        <taxon>Bacteria</taxon>
        <taxon>Pseudomonadati</taxon>
        <taxon>Acidobacteriota</taxon>
        <taxon>Terriglobia</taxon>
        <taxon>Candidatus Acidiferrales</taxon>
        <taxon>Candidatus Acidiferrum</taxon>
    </lineage>
</organism>
<keyword evidence="4" id="KW-0808">Transferase</keyword>
<accession>A0A7V8NVJ7</accession>
<dbReference type="Gene3D" id="3.90.550.10">
    <property type="entry name" value="Spore Coat Polysaccharide Biosynthesis Protein SpsA, Chain A"/>
    <property type="match status" value="1"/>
</dbReference>
<evidence type="ECO:0000313" key="5">
    <source>
        <dbReference type="Proteomes" id="UP000567293"/>
    </source>
</evidence>
<evidence type="ECO:0000256" key="1">
    <source>
        <dbReference type="SAM" id="MobiDB-lite"/>
    </source>
</evidence>
<dbReference type="GO" id="GO:0016779">
    <property type="term" value="F:nucleotidyltransferase activity"/>
    <property type="evidence" value="ECO:0007669"/>
    <property type="project" value="UniProtKB-ARBA"/>
</dbReference>
<comment type="caution">
    <text evidence="4">The sequence shown here is derived from an EMBL/GenBank/DDBJ whole genome shotgun (WGS) entry which is preliminary data.</text>
</comment>
<feature type="domain" description="MobA-like NTP transferase" evidence="2">
    <location>
        <begin position="16"/>
        <end position="176"/>
    </location>
</feature>
<proteinExistence type="predicted"/>
<evidence type="ECO:0000313" key="4">
    <source>
        <dbReference type="EMBL" id="MBA0088212.1"/>
    </source>
</evidence>
<feature type="region of interest" description="Disordered" evidence="1">
    <location>
        <begin position="203"/>
        <end position="235"/>
    </location>
</feature>
<feature type="domain" description="XdhC Rossmann" evidence="3">
    <location>
        <begin position="239"/>
        <end position="374"/>
    </location>
</feature>
<dbReference type="InterPro" id="IPR027051">
    <property type="entry name" value="XdhC_Rossmann_dom"/>
</dbReference>
<dbReference type="CDD" id="cd04182">
    <property type="entry name" value="GT_2_like_f"/>
    <property type="match status" value="1"/>
</dbReference>
<reference evidence="4" key="1">
    <citation type="submission" date="2020-06" db="EMBL/GenBank/DDBJ databases">
        <title>Legume-microbial interactions unlock mineral nutrients during tropical forest succession.</title>
        <authorList>
            <person name="Epihov D.Z."/>
        </authorList>
    </citation>
    <scope>NUCLEOTIDE SEQUENCE [LARGE SCALE GENOMIC DNA]</scope>
    <source>
        <strain evidence="4">Pan2503</strain>
    </source>
</reference>
<sequence length="392" mass="42259">MIDGADVMTEGSRIAAVVLAAGASTRMGTAKQLLQIDGRPLVQQVLDNVQRSVVGEIILVLGHSAEAIQQELKLEGAKVVLNENFLQGMGSSLKSGLAAIDSKVQAALIILADQPFVRPETLDQLIAEHERTRAQIVIPTYRGFRGNPVLLDRSVFPEVMGLSGDIGCRAIFGEHQDGIVKLEVGDVGILLDIDQRKDYENLRNSKSRGEREKNLLQSPDVETRTTAESGEAPPQRPELVIVGKDFMALTLARLSRLLGFTITVADPLMNLSEMPEADRVLHTLNFSLLAASHDRHVVVASRGACDEEAIEQALDVKSTYVALVANKKRGEEVLRSLRRKGVSQEALTQVKVPAGLEIGAGGPEEVALSILAEIVANRRKHLSALCNAAKGA</sequence>
<evidence type="ECO:0000259" key="3">
    <source>
        <dbReference type="Pfam" id="PF13478"/>
    </source>
</evidence>
<dbReference type="SUPFAM" id="SSF53448">
    <property type="entry name" value="Nucleotide-diphospho-sugar transferases"/>
    <property type="match status" value="1"/>
</dbReference>
<dbReference type="Proteomes" id="UP000567293">
    <property type="component" value="Unassembled WGS sequence"/>
</dbReference>
<gene>
    <name evidence="4" type="ORF">HRJ53_24770</name>
</gene>
<dbReference type="Pfam" id="PF13478">
    <property type="entry name" value="XdhC_C"/>
    <property type="match status" value="1"/>
</dbReference>
<dbReference type="Pfam" id="PF12804">
    <property type="entry name" value="NTP_transf_3"/>
    <property type="match status" value="1"/>
</dbReference>
<dbReference type="PANTHER" id="PTHR43777:SF1">
    <property type="entry name" value="MOLYBDENUM COFACTOR CYTIDYLYLTRANSFERASE"/>
    <property type="match status" value="1"/>
</dbReference>
<dbReference type="EMBL" id="JACDQQ010002393">
    <property type="protein sequence ID" value="MBA0088212.1"/>
    <property type="molecule type" value="Genomic_DNA"/>
</dbReference>
<keyword evidence="5" id="KW-1185">Reference proteome</keyword>
<dbReference type="PANTHER" id="PTHR43777">
    <property type="entry name" value="MOLYBDENUM COFACTOR CYTIDYLYLTRANSFERASE"/>
    <property type="match status" value="1"/>
</dbReference>
<feature type="compositionally biased region" description="Basic and acidic residues" evidence="1">
    <location>
        <begin position="203"/>
        <end position="214"/>
    </location>
</feature>